<dbReference type="Gene3D" id="3.40.50.1820">
    <property type="entry name" value="alpha/beta hydrolase"/>
    <property type="match status" value="1"/>
</dbReference>
<evidence type="ECO:0000313" key="3">
    <source>
        <dbReference type="Proteomes" id="UP000319094"/>
    </source>
</evidence>
<gene>
    <name evidence="2" type="ORF">FB468_3049</name>
</gene>
<dbReference type="InterPro" id="IPR010427">
    <property type="entry name" value="DUF1023"/>
</dbReference>
<evidence type="ECO:0000259" key="1">
    <source>
        <dbReference type="Pfam" id="PF06259"/>
    </source>
</evidence>
<accession>A0A542XXH2</accession>
<sequence>MPIEFDDAVADKLVKVLEAGDDVLRGQSQFRSGAAERASEGFEGNYGVLFKVAVGTEKQDRVKLARVLYDLAQEIKEAKLKAQEERARLEELASWRVREAEREQRRQTDAFGDSFTAGVDSFFDPRPSEVPVAAPSVSASFSAQQRLRTAARGRPGKSSADPVKLRSFVSQGGASNIDLDTELSSVRNAWSAFTGSCGWVRVGSTSFVAGFQQLLNENRLDVDWIDGVAAAFEAAGGGSLSNTALDLSATAVNPLSDEALLEALSTLSAEEIELLFGAFPVLQRRLEFMDPVAIYEWWQGMNPLEGAEGPFSDQQTLLLEGFAVLFGNLEGLPYGARDYANRAALDAALEEVKAEIARLEALGEKTTVLETQLAALENIKLAAKANTKDAPRFLISLTQDQPPLAAVSIGDLDKATSVAYAIPGMGTDTTGMTGWTNAAQNLYSMLPEGSAVVAWIGYETPPMPSLGDPDFGVLDSKRAIAGGNNLAAALRGLAAVRGGSMPQLDIVAHSYGTTTAAVALTQPGVNVKNFITLGSAGLPDSITKASQLNAEKVYSGHARDRLMIDPDSGDQWAWIGRDFSSDHKVDPMHPAFGGRPFGVDTGGDAGDPVVGHDPLIKNGGGYFSQDTESLRNVVRAIKGETADITEYVPLGPTQMQEAQMGLGQHGW</sequence>
<dbReference type="OrthoDB" id="3259161at2"/>
<dbReference type="RefSeq" id="WP_141888507.1">
    <property type="nucleotide sequence ID" value="NZ_BAAAUY010000023.1"/>
</dbReference>
<dbReference type="Pfam" id="PF06259">
    <property type="entry name" value="Abhydrolase_8"/>
    <property type="match status" value="1"/>
</dbReference>
<name>A0A542XXH2_9MICO</name>
<dbReference type="AlphaFoldDB" id="A0A542XXH2"/>
<feature type="domain" description="DUF1023" evidence="1">
    <location>
        <begin position="404"/>
        <end position="560"/>
    </location>
</feature>
<keyword evidence="3" id="KW-1185">Reference proteome</keyword>
<dbReference type="SUPFAM" id="SSF53474">
    <property type="entry name" value="alpha/beta-Hydrolases"/>
    <property type="match status" value="1"/>
</dbReference>
<dbReference type="EMBL" id="VFON01000002">
    <property type="protein sequence ID" value="TQL40528.1"/>
    <property type="molecule type" value="Genomic_DNA"/>
</dbReference>
<dbReference type="Proteomes" id="UP000319094">
    <property type="component" value="Unassembled WGS sequence"/>
</dbReference>
<protein>
    <submittedName>
        <fullName evidence="2">Alpha/beta hydrolase family protein</fullName>
    </submittedName>
</protein>
<proteinExistence type="predicted"/>
<dbReference type="GO" id="GO:0016787">
    <property type="term" value="F:hydrolase activity"/>
    <property type="evidence" value="ECO:0007669"/>
    <property type="project" value="UniProtKB-KW"/>
</dbReference>
<keyword evidence="2" id="KW-0378">Hydrolase</keyword>
<organism evidence="2 3">
    <name type="scientific">Leucobacter komagatae</name>
    <dbReference type="NCBI Taxonomy" id="55969"/>
    <lineage>
        <taxon>Bacteria</taxon>
        <taxon>Bacillati</taxon>
        <taxon>Actinomycetota</taxon>
        <taxon>Actinomycetes</taxon>
        <taxon>Micrococcales</taxon>
        <taxon>Microbacteriaceae</taxon>
        <taxon>Leucobacter</taxon>
    </lineage>
</organism>
<dbReference type="InterPro" id="IPR029058">
    <property type="entry name" value="AB_hydrolase_fold"/>
</dbReference>
<evidence type="ECO:0000313" key="2">
    <source>
        <dbReference type="EMBL" id="TQL40528.1"/>
    </source>
</evidence>
<comment type="caution">
    <text evidence="2">The sequence shown here is derived from an EMBL/GenBank/DDBJ whole genome shotgun (WGS) entry which is preliminary data.</text>
</comment>
<reference evidence="2 3" key="1">
    <citation type="submission" date="2019-06" db="EMBL/GenBank/DDBJ databases">
        <title>Sequencing the genomes of 1000 actinobacteria strains.</title>
        <authorList>
            <person name="Klenk H.-P."/>
        </authorList>
    </citation>
    <scope>NUCLEOTIDE SEQUENCE [LARGE SCALE GENOMIC DNA]</scope>
    <source>
        <strain evidence="2 3">DSM 8803</strain>
    </source>
</reference>